<evidence type="ECO:0000313" key="3">
    <source>
        <dbReference type="Proteomes" id="UP000037392"/>
    </source>
</evidence>
<organism evidence="2 3">
    <name type="scientific">[Clostridium] citroniae WAL-19142</name>
    <dbReference type="NCBI Taxonomy" id="742734"/>
    <lineage>
        <taxon>Bacteria</taxon>
        <taxon>Bacillati</taxon>
        <taxon>Bacillota</taxon>
        <taxon>Clostridia</taxon>
        <taxon>Lachnospirales</taxon>
        <taxon>Lachnospiraceae</taxon>
        <taxon>Enterocloster</taxon>
    </lineage>
</organism>
<sequence>MKERAMKEGNIKARIKAAVVRSDILSAFRRRAVAGMGEISFRIMKRSYGQTAYGDRIRAFRGRYEGKRCFIIGNGPSLRPEDLDLLKQEYTFGANRIYLMYGRTLWRPTFYVCQDKDMLKAEQMNITGGKAGVDPCSCFIGYNSMKKTGTRFPDSNPYLMDNRAALWRKEGLPFSFDCERQVADGTTVTYSSIQLAVYMGFTRIYLLGMDHHFPHTIDKNRRITYDAAVRSHFDPRYKDIYETVEQKRKIVLAVYDQEMAEAAYKSALAAAGSRGVGIFNATRGGELEVFPRVRLEQVI</sequence>
<accession>A0A0J9F030</accession>
<dbReference type="AlphaFoldDB" id="A0A0J9F030"/>
<dbReference type="PATRIC" id="fig|742734.4.peg.1794"/>
<dbReference type="Pfam" id="PF01973">
    <property type="entry name" value="MptE-like"/>
    <property type="match status" value="1"/>
</dbReference>
<feature type="domain" description="6-hydroxymethylpterin diphosphokinase MptE-like" evidence="1">
    <location>
        <begin position="57"/>
        <end position="214"/>
    </location>
</feature>
<evidence type="ECO:0000313" key="2">
    <source>
        <dbReference type="EMBL" id="KMW21570.1"/>
    </source>
</evidence>
<dbReference type="EMBL" id="ADLK01000015">
    <property type="protein sequence ID" value="KMW21570.1"/>
    <property type="molecule type" value="Genomic_DNA"/>
</dbReference>
<gene>
    <name evidence="2" type="ORF">HMPREF9470_01675</name>
</gene>
<dbReference type="GeneID" id="93165168"/>
<dbReference type="Proteomes" id="UP000037392">
    <property type="component" value="Unassembled WGS sequence"/>
</dbReference>
<dbReference type="RefSeq" id="WP_007861462.1">
    <property type="nucleotide sequence ID" value="NZ_KQ235877.1"/>
</dbReference>
<dbReference type="Gene3D" id="3.90.1480.10">
    <property type="entry name" value="Alpha-2,3-sialyltransferase"/>
    <property type="match status" value="1"/>
</dbReference>
<protein>
    <recommendedName>
        <fullName evidence="1">6-hydroxymethylpterin diphosphokinase MptE-like domain-containing protein</fullName>
    </recommendedName>
</protein>
<evidence type="ECO:0000259" key="1">
    <source>
        <dbReference type="Pfam" id="PF01973"/>
    </source>
</evidence>
<reference evidence="2 3" key="1">
    <citation type="submission" date="2011-04" db="EMBL/GenBank/DDBJ databases">
        <title>The Genome Sequence of Clostridium citroniae WAL-19142.</title>
        <authorList>
            <consortium name="The Broad Institute Genome Sequencing Platform"/>
            <person name="Earl A."/>
            <person name="Ward D."/>
            <person name="Feldgarden M."/>
            <person name="Gevers D."/>
            <person name="Warren Y.A."/>
            <person name="Tyrrell K.L."/>
            <person name="Citron D.M."/>
            <person name="Goldstein E.J."/>
            <person name="Daigneault M."/>
            <person name="Allen-Vercoe E."/>
            <person name="Young S.K."/>
            <person name="Zeng Q."/>
            <person name="Gargeya S."/>
            <person name="Fitzgerald M."/>
            <person name="Haas B."/>
            <person name="Abouelleil A."/>
            <person name="Alvarado L."/>
            <person name="Arachchi H.M."/>
            <person name="Berlin A."/>
            <person name="Brown A."/>
            <person name="Chapman S.B."/>
            <person name="Chen Z."/>
            <person name="Dunbar C."/>
            <person name="Freedman E."/>
            <person name="Gearin G."/>
            <person name="Gellesch M."/>
            <person name="Goldberg J."/>
            <person name="Griggs A."/>
            <person name="Gujja S."/>
            <person name="Heilman E.R."/>
            <person name="Heiman D."/>
            <person name="Howarth C."/>
            <person name="Larson L."/>
            <person name="Lui A."/>
            <person name="MacDonald P.J."/>
            <person name="Mehta T."/>
            <person name="Montmayeur A."/>
            <person name="Murphy C."/>
            <person name="Neiman D."/>
            <person name="Pearson M."/>
            <person name="Priest M."/>
            <person name="Roberts A."/>
            <person name="Saif S."/>
            <person name="Shea T."/>
            <person name="Shenoy N."/>
            <person name="Sisk P."/>
            <person name="Stolte C."/>
            <person name="Sykes S."/>
            <person name="White J."/>
            <person name="Yandava C."/>
            <person name="Wortman J."/>
            <person name="Nusbaum C."/>
            <person name="Birren B."/>
        </authorList>
    </citation>
    <scope>NUCLEOTIDE SEQUENCE [LARGE SCALE GENOMIC DNA]</scope>
    <source>
        <strain evidence="2 3">WAL-19142</strain>
    </source>
</reference>
<proteinExistence type="predicted"/>
<comment type="caution">
    <text evidence="2">The sequence shown here is derived from an EMBL/GenBank/DDBJ whole genome shotgun (WGS) entry which is preliminary data.</text>
</comment>
<dbReference type="InterPro" id="IPR002826">
    <property type="entry name" value="MptE-like"/>
</dbReference>
<name>A0A0J9F030_9FIRM</name>